<keyword evidence="3" id="KW-1185">Reference proteome</keyword>
<reference evidence="2 3" key="1">
    <citation type="submission" date="2024-04" db="EMBL/GenBank/DDBJ databases">
        <title>Aurantiacibacter sp. DGU6 16S ribosomal RNA gene Genome sequencing and assembly.</title>
        <authorList>
            <person name="Park S."/>
        </authorList>
    </citation>
    <scope>NUCLEOTIDE SEQUENCE [LARGE SCALE GENOMIC DNA]</scope>
    <source>
        <strain evidence="2 3">DGU6</strain>
    </source>
</reference>
<feature type="transmembrane region" description="Helical" evidence="1">
    <location>
        <begin position="170"/>
        <end position="191"/>
    </location>
</feature>
<gene>
    <name evidence="2" type="ORF">AAEO60_11315</name>
</gene>
<comment type="caution">
    <text evidence="2">The sequence shown here is derived from an EMBL/GenBank/DDBJ whole genome shotgun (WGS) entry which is preliminary data.</text>
</comment>
<dbReference type="RefSeq" id="WP_341673820.1">
    <property type="nucleotide sequence ID" value="NZ_JBBYHV010000002.1"/>
</dbReference>
<keyword evidence="1" id="KW-1133">Transmembrane helix</keyword>
<evidence type="ECO:0000313" key="3">
    <source>
        <dbReference type="Proteomes" id="UP001497045"/>
    </source>
</evidence>
<name>A0ABU9IGC0_9SPHN</name>
<evidence type="ECO:0000313" key="2">
    <source>
        <dbReference type="EMBL" id="MEL1251261.1"/>
    </source>
</evidence>
<evidence type="ECO:0008006" key="4">
    <source>
        <dbReference type="Google" id="ProtNLM"/>
    </source>
</evidence>
<accession>A0ABU9IGC0</accession>
<keyword evidence="1" id="KW-0472">Membrane</keyword>
<feature type="transmembrane region" description="Helical" evidence="1">
    <location>
        <begin position="72"/>
        <end position="91"/>
    </location>
</feature>
<feature type="transmembrane region" description="Helical" evidence="1">
    <location>
        <begin position="12"/>
        <end position="29"/>
    </location>
</feature>
<feature type="transmembrane region" description="Helical" evidence="1">
    <location>
        <begin position="103"/>
        <end position="130"/>
    </location>
</feature>
<proteinExistence type="predicted"/>
<organism evidence="2 3">
    <name type="scientific">Aurantiacibacter gilvus</name>
    <dbReference type="NCBI Taxonomy" id="3139141"/>
    <lineage>
        <taxon>Bacteria</taxon>
        <taxon>Pseudomonadati</taxon>
        <taxon>Pseudomonadota</taxon>
        <taxon>Alphaproteobacteria</taxon>
        <taxon>Sphingomonadales</taxon>
        <taxon>Erythrobacteraceae</taxon>
        <taxon>Aurantiacibacter</taxon>
    </lineage>
</organism>
<dbReference type="EMBL" id="JBBYHV010000002">
    <property type="protein sequence ID" value="MEL1251261.1"/>
    <property type="molecule type" value="Genomic_DNA"/>
</dbReference>
<feature type="transmembrane region" description="Helical" evidence="1">
    <location>
        <begin position="41"/>
        <end position="60"/>
    </location>
</feature>
<sequence>MEPNTRRAAQAIAAALAFTVVTQIAYLALDAGGKSEIGYPIWRLEAVLQLVVIAFGLMLVPRQPLLGGAISASGIFNLLQLGLGLTMFYNLGLGTEDGPEPTFFAVVGFAFFLYFAAKALLGIAAFALGAALWREERGPWRIVGALTALSGLAALAVNIAAMASEMELTFPAGAAGTVATALLALALSAASRQGNAQLARR</sequence>
<protein>
    <recommendedName>
        <fullName evidence="4">Thiamine biosynthesis protein ThiC</fullName>
    </recommendedName>
</protein>
<evidence type="ECO:0000256" key="1">
    <source>
        <dbReference type="SAM" id="Phobius"/>
    </source>
</evidence>
<keyword evidence="1" id="KW-0812">Transmembrane</keyword>
<dbReference type="Proteomes" id="UP001497045">
    <property type="component" value="Unassembled WGS sequence"/>
</dbReference>
<feature type="transmembrane region" description="Helical" evidence="1">
    <location>
        <begin position="142"/>
        <end position="164"/>
    </location>
</feature>